<dbReference type="InterPro" id="IPR036397">
    <property type="entry name" value="RNaseH_sf"/>
</dbReference>
<dbReference type="InterPro" id="IPR041588">
    <property type="entry name" value="Integrase_H2C2"/>
</dbReference>
<dbReference type="OMA" id="SNTIGMF"/>
<dbReference type="InParanoid" id="G0MSN7"/>
<dbReference type="Gene3D" id="1.10.340.70">
    <property type="match status" value="1"/>
</dbReference>
<feature type="region of interest" description="Disordered" evidence="2">
    <location>
        <begin position="249"/>
        <end position="306"/>
    </location>
</feature>
<name>G0MSN7_CAEBE</name>
<protein>
    <recommendedName>
        <fullName evidence="3">Integrase catalytic domain-containing protein</fullName>
    </recommendedName>
</protein>
<dbReference type="PANTHER" id="PTHR47331:SF1">
    <property type="entry name" value="GAG-LIKE PROTEIN"/>
    <property type="match status" value="1"/>
</dbReference>
<keyword evidence="1" id="KW-0175">Coiled coil</keyword>
<feature type="compositionally biased region" description="Basic and acidic residues" evidence="2">
    <location>
        <begin position="538"/>
        <end position="547"/>
    </location>
</feature>
<dbReference type="InterPro" id="IPR000477">
    <property type="entry name" value="RT_dom"/>
</dbReference>
<dbReference type="Gene3D" id="3.30.70.270">
    <property type="match status" value="1"/>
</dbReference>
<dbReference type="InterPro" id="IPR001584">
    <property type="entry name" value="Integrase_cat-core"/>
</dbReference>
<accession>G0MSN7</accession>
<feature type="domain" description="Integrase catalytic" evidence="3">
    <location>
        <begin position="2101"/>
        <end position="2289"/>
    </location>
</feature>
<dbReference type="SUPFAM" id="SSF53098">
    <property type="entry name" value="Ribonuclease H-like"/>
    <property type="match status" value="1"/>
</dbReference>
<feature type="compositionally biased region" description="Basic residues" evidence="2">
    <location>
        <begin position="720"/>
        <end position="729"/>
    </location>
</feature>
<keyword evidence="5" id="KW-1185">Reference proteome</keyword>
<dbReference type="HOGENOM" id="CLU_000781_0_0_1"/>
<dbReference type="InterPro" id="IPR012337">
    <property type="entry name" value="RNaseH-like_sf"/>
</dbReference>
<feature type="compositionally biased region" description="Polar residues" evidence="2">
    <location>
        <begin position="552"/>
        <end position="595"/>
    </location>
</feature>
<dbReference type="EMBL" id="GL379810">
    <property type="protein sequence ID" value="EGT43172.1"/>
    <property type="molecule type" value="Genomic_DNA"/>
</dbReference>
<dbReference type="Pfam" id="PF00078">
    <property type="entry name" value="RVT_1"/>
    <property type="match status" value="1"/>
</dbReference>
<dbReference type="eggNOG" id="KOG0017">
    <property type="taxonomic scope" value="Eukaryota"/>
</dbReference>
<dbReference type="InterPro" id="IPR040676">
    <property type="entry name" value="DUF5641"/>
</dbReference>
<dbReference type="GO" id="GO:0042575">
    <property type="term" value="C:DNA polymerase complex"/>
    <property type="evidence" value="ECO:0007669"/>
    <property type="project" value="UniProtKB-ARBA"/>
</dbReference>
<reference evidence="5" key="1">
    <citation type="submission" date="2011-07" db="EMBL/GenBank/DDBJ databases">
        <authorList>
            <consortium name="Caenorhabditis brenneri Sequencing and Analysis Consortium"/>
            <person name="Wilson R.K."/>
        </authorList>
    </citation>
    <scope>NUCLEOTIDE SEQUENCE [LARGE SCALE GENOMIC DNA]</scope>
    <source>
        <strain evidence="5">PB2801</strain>
    </source>
</reference>
<dbReference type="OrthoDB" id="5920214at2759"/>
<evidence type="ECO:0000256" key="2">
    <source>
        <dbReference type="SAM" id="MobiDB-lite"/>
    </source>
</evidence>
<dbReference type="SUPFAM" id="SSF56672">
    <property type="entry name" value="DNA/RNA polymerases"/>
    <property type="match status" value="1"/>
</dbReference>
<feature type="region of interest" description="Disordered" evidence="2">
    <location>
        <begin position="643"/>
        <end position="732"/>
    </location>
</feature>
<evidence type="ECO:0000256" key="1">
    <source>
        <dbReference type="SAM" id="Coils"/>
    </source>
</evidence>
<feature type="compositionally biased region" description="Basic and acidic residues" evidence="2">
    <location>
        <begin position="706"/>
        <end position="719"/>
    </location>
</feature>
<feature type="compositionally biased region" description="Polar residues" evidence="2">
    <location>
        <begin position="263"/>
        <end position="306"/>
    </location>
</feature>
<dbReference type="Pfam" id="PF18701">
    <property type="entry name" value="DUF5641"/>
    <property type="match status" value="1"/>
</dbReference>
<feature type="compositionally biased region" description="Acidic residues" evidence="2">
    <location>
        <begin position="687"/>
        <end position="697"/>
    </location>
</feature>
<dbReference type="STRING" id="135651.G0MSN7"/>
<dbReference type="PANTHER" id="PTHR47331">
    <property type="entry name" value="PHD-TYPE DOMAIN-CONTAINING PROTEIN"/>
    <property type="match status" value="1"/>
</dbReference>
<gene>
    <name evidence="4" type="ORF">CAEBREN_07203</name>
</gene>
<dbReference type="PROSITE" id="PS50994">
    <property type="entry name" value="INTEGRASE"/>
    <property type="match status" value="1"/>
</dbReference>
<feature type="compositionally biased region" description="Basic and acidic residues" evidence="2">
    <location>
        <begin position="645"/>
        <end position="675"/>
    </location>
</feature>
<sequence>MSTKNVLPPNPPSQSLTDEDLGLTIIGPFKRALGNKVKAAREWCHKCELLLQESENPEQDPTELEVQTMKEYVSKLHHHRNILKGIPREVEDKLEELAIQDTARRAEIAQGIEKHLEKAEFRRTLSKLSNTIGMFEQEFASRNIPMDDITRLIPTPDITDTVQLTEGEGIGNGSSGTTPRTYNSTHDRFLYDEADYLDQTQDISYRKALEKQATELLARQGKLPSNVSDSSEGTPKVSEGLESLVETIKDQSRVESPHMEPTVGNTTHQQYPKLSPANSIHPPQNNVPEPKNPTTSSTADNKQSIPQEFMKEIYSTIDRIQREKDNEHRKDMHNMFLELAAESENPEQDPTELEVQTMKEYVSKLHHHRNILKGIPREVEDKLEELAIQDAARRAEIAQGIEKHLEKAEFRRTLSKLSNTIGMFEQEFASRNIPMDDITRLIPTPDITDTVQLTEGEGIGNGSSGTTPRTYNSTHDRFLYDEVDYLDQTQDISYRKALEKQATELLARQGKLPSNVSDSSEGTPKVSEGLESLVETIKDQSRVESPHMEPTVGNTTHQQYPKLSPANSIHPPQNNVPEPKNPTTSSTADNKQSIPQEFMKEIYSTIDRIQREKDNEHRKDMHNMFLELAAVREENQSLRLIMEQSKTDHANPSDKREYPTSSEKAYRNNKPEKKSATARLLFTSSEENSEGETDYDEQSSQFESDSEYRYSTGKEEHPPRRNMSKKRNEKRLPARPVKLDEIKKNLISFNGTGRFETFQTIFYEEVMENPDIKPFMKAVLLDQNLKGAASRYFYQIEDPTESIRKTFADLKKKFGRKTNEMSLHEKFSSLPFHKFDCEQMVTDVADHRKVLAQLEERKININDTRSIPAFTKKLPRVLCDKVLRYLTKTSSTSVNFERVLDIVEAEIDVLHTTKAVFGEQKTQGSNEMSEPTETTIHYANTQPHQNNRPYQQNTGGNPTGHKNPNNQNPRQRGNPNLKGTQNGYGTNPRPAEYQYTSGTPEPKWSIVAWTFPFRTPEEGKKCAACDGAHNSIRCPLSSTEFKKRIRAKNLCERCTLSGHATTQCPKYYKCGYCHGDHCMGGCPLKEKYRNKANIPAKLGLTILATTDLSVSGFNSRITLKSNTYKLPLSSSYSDNPITIKIAGTPAMPKTPFLNPQLSEQDKEYMASIGTPESEFQSNRDQHKCPIDMILGSDIISWFQSLETTTRHVLPSGRIMETTPFGCLIHPTPKLDLLFKAIDTIGSHFTDDSEDAETVMTLLQKAESDDSIERLIAEVAQMWNIENLGATPPKIDDSIKKETQDLLDEFMRSAQFNEKGEFEVALPMNGNQVRLADNYEIAVKRLSNLIVTLGKGKNLLKQYDDIIQEQLDKGILAKVTPEMDAEARKNGYLVYYIPHRVVVKMSSLTTKLRIVYDASSHKKDELSLNQCVHPGPPMLQSIFGILIRARLFKYIVIADIEKAFHQVQMQTQFRDLTRFLWLKDITKPATRDNTETLHFRKIPFGLTSSPFLLAATIVYFLKRNPHKLNEMTKDNIYVDNCLYHTNNKDEIPELVTSAKEIFNMMPMNLREFIVNDSSAMEKIPIKDRASSLEIKVLGYSWDSVKDTWSITIAQPTEDHPTKLNVASRLAETFDPLGYTVPILVPQKRLMQKCWQDGIKWKDRIPQKLLVDWQKVREILQDKSLTIPRQLTTRYDFESFRLMVFTDASQDMMAATIYAFYSYKDAPPVVTLLTAKNKIKSAKNENWTIPKLELFAIEIGTNLSVNAVQEIRIPITEVCFFTDSSCAWFWIKTRKSTRQWVSNRVEAVYANSDILTKQGIEVNFRHCPTHENPADIATRGMSTSELQNCSLWFNGPEFLKKERSLWPNRLEGELAEKEVTELQDEVLKEVLPAKSKKINRKAPEKPFATILAVLANGPYVSFVPFDRTHSMRKLVSMTHSLLNYIIASKPGHQWNTYVLSEFSQVDPKVNLVRRRQLARLLLIQEHLKECESQGLKFPADLNAYLDEDSILRGRRSIKSSVLPIESHEPILIHPKHKLAELIIRETHEINGHLPERYTVAALRTKYWIPTNSAIAARIVSACVPCKKVIGRPFPYPDSKLLPQKRTEPSIPFAHSGLDYMGPLAYTKDDGSPGKAYILVYTCLVTRAARLELVPDGSTERYIETLGIIFSRSGFPQSIYSDNARTFQLGEKIINDDVICDEVSESLTSYLACHQIDFVYITPLAPWQGGVYERVVKLVKNQLQKVLGDRTLDFHSLRRVVAGAEAMVNSRPLIAHPKRLNDMVAVRPIDFLLPGSMIDVPTNAKKFDPTRSTTEQRTRDHLERFEEVLEELWKHWSLGYLLDLREVKHKNRKCASLLPKKGQVVLINTNLVRRQKWPLGLIVKVCKSRAGEIRSAIVKCRGRLYKRAVCQLIPLEVEAFSSEPSKEESCLHDMESEDASHFPPPPTPAVFEIPLSRYAPDYFQNQQTKDSLIQLPHNSETPVIGEKIEGEEDINYDKEHLGTEADTVDYVDPNSATENHREFPVGRTREFRPRKAKKPNVNYVHTVITEYLSSSGPPECCQFSPIEVELGNLVAL</sequence>
<feature type="compositionally biased region" description="Low complexity" evidence="2">
    <location>
        <begin position="963"/>
        <end position="976"/>
    </location>
</feature>
<feature type="compositionally biased region" description="Basic and acidic residues" evidence="2">
    <location>
        <begin position="249"/>
        <end position="258"/>
    </location>
</feature>
<evidence type="ECO:0000313" key="5">
    <source>
        <dbReference type="Proteomes" id="UP000008068"/>
    </source>
</evidence>
<dbReference type="InterPro" id="IPR043502">
    <property type="entry name" value="DNA/RNA_pol_sf"/>
</dbReference>
<dbReference type="Proteomes" id="UP000008068">
    <property type="component" value="Unassembled WGS sequence"/>
</dbReference>
<proteinExistence type="predicted"/>
<evidence type="ECO:0000259" key="3">
    <source>
        <dbReference type="PROSITE" id="PS50994"/>
    </source>
</evidence>
<dbReference type="Gene3D" id="3.30.420.10">
    <property type="entry name" value="Ribonuclease H-like superfamily/Ribonuclease H"/>
    <property type="match status" value="1"/>
</dbReference>
<dbReference type="GO" id="GO:0003676">
    <property type="term" value="F:nucleic acid binding"/>
    <property type="evidence" value="ECO:0007669"/>
    <property type="project" value="InterPro"/>
</dbReference>
<dbReference type="InterPro" id="IPR008042">
    <property type="entry name" value="Retrotrans_Pao"/>
</dbReference>
<organism evidence="5">
    <name type="scientific">Caenorhabditis brenneri</name>
    <name type="common">Nematode worm</name>
    <dbReference type="NCBI Taxonomy" id="135651"/>
    <lineage>
        <taxon>Eukaryota</taxon>
        <taxon>Metazoa</taxon>
        <taxon>Ecdysozoa</taxon>
        <taxon>Nematoda</taxon>
        <taxon>Chromadorea</taxon>
        <taxon>Rhabditida</taxon>
        <taxon>Rhabditina</taxon>
        <taxon>Rhabditomorpha</taxon>
        <taxon>Rhabditoidea</taxon>
        <taxon>Rhabditidae</taxon>
        <taxon>Peloderinae</taxon>
        <taxon>Caenorhabditis</taxon>
    </lineage>
</organism>
<dbReference type="InterPro" id="IPR043128">
    <property type="entry name" value="Rev_trsase/Diguanyl_cyclase"/>
</dbReference>
<feature type="region of interest" description="Disordered" evidence="2">
    <location>
        <begin position="538"/>
        <end position="596"/>
    </location>
</feature>
<dbReference type="Pfam" id="PF05380">
    <property type="entry name" value="Peptidase_A17"/>
    <property type="match status" value="1"/>
</dbReference>
<evidence type="ECO:0000313" key="4">
    <source>
        <dbReference type="EMBL" id="EGT43172.1"/>
    </source>
</evidence>
<dbReference type="Gene3D" id="3.10.10.10">
    <property type="entry name" value="HIV Type 1 Reverse Transcriptase, subunit A, domain 1"/>
    <property type="match status" value="1"/>
</dbReference>
<feature type="region of interest" description="Disordered" evidence="2">
    <location>
        <begin position="940"/>
        <end position="998"/>
    </location>
</feature>
<dbReference type="Pfam" id="PF17921">
    <property type="entry name" value="Integrase_H2C2"/>
    <property type="match status" value="1"/>
</dbReference>
<dbReference type="GO" id="GO:0015074">
    <property type="term" value="P:DNA integration"/>
    <property type="evidence" value="ECO:0007669"/>
    <property type="project" value="InterPro"/>
</dbReference>
<feature type="compositionally biased region" description="Polar residues" evidence="2">
    <location>
        <begin position="940"/>
        <end position="962"/>
    </location>
</feature>
<feature type="coiled-coil region" evidence="1">
    <location>
        <begin position="837"/>
        <end position="864"/>
    </location>
</feature>